<reference evidence="14" key="3">
    <citation type="submission" date="2022-06" db="UniProtKB">
        <authorList>
            <consortium name="EnsemblMetazoa"/>
        </authorList>
    </citation>
    <scope>IDENTIFICATION</scope>
</reference>
<evidence type="ECO:0000313" key="14">
    <source>
        <dbReference type="EnsemblMetazoa" id="KAF7492078.1"/>
    </source>
</evidence>
<feature type="domain" description="Helicase ATP-binding" evidence="11">
    <location>
        <begin position="369"/>
        <end position="543"/>
    </location>
</feature>
<dbReference type="GO" id="GO:0043138">
    <property type="term" value="F:3'-5' DNA helicase activity"/>
    <property type="evidence" value="ECO:0007669"/>
    <property type="project" value="UniProtKB-EC"/>
</dbReference>
<protein>
    <recommendedName>
        <fullName evidence="7">DNA 3'-5' helicase</fullName>
        <ecNumber evidence="7">5.6.2.4</ecNumber>
    </recommendedName>
</protein>
<feature type="compositionally biased region" description="Basic and acidic residues" evidence="9">
    <location>
        <begin position="1083"/>
        <end position="1153"/>
    </location>
</feature>
<dbReference type="InterPro" id="IPR001878">
    <property type="entry name" value="Znf_CCHC"/>
</dbReference>
<dbReference type="GO" id="GO:0003676">
    <property type="term" value="F:nucleic acid binding"/>
    <property type="evidence" value="ECO:0007669"/>
    <property type="project" value="InterPro"/>
</dbReference>
<feature type="compositionally biased region" description="Basic residues" evidence="9">
    <location>
        <begin position="238"/>
        <end position="248"/>
    </location>
</feature>
<feature type="compositionally biased region" description="Basic and acidic residues" evidence="9">
    <location>
        <begin position="71"/>
        <end position="81"/>
    </location>
</feature>
<evidence type="ECO:0000259" key="11">
    <source>
        <dbReference type="PROSITE" id="PS51192"/>
    </source>
</evidence>
<evidence type="ECO:0000313" key="15">
    <source>
        <dbReference type="Proteomes" id="UP000070412"/>
    </source>
</evidence>
<dbReference type="GO" id="GO:0009378">
    <property type="term" value="F:four-way junction helicase activity"/>
    <property type="evidence" value="ECO:0007669"/>
    <property type="project" value="TreeGrafter"/>
</dbReference>
<proteinExistence type="inferred from homology"/>
<dbReference type="InterPro" id="IPR014001">
    <property type="entry name" value="Helicase_ATP-bd"/>
</dbReference>
<dbReference type="NCBIfam" id="TIGR00614">
    <property type="entry name" value="recQ_fam"/>
    <property type="match status" value="1"/>
</dbReference>
<dbReference type="SUPFAM" id="SSF52540">
    <property type="entry name" value="P-loop containing nucleoside triphosphate hydrolases"/>
    <property type="match status" value="1"/>
</dbReference>
<reference evidence="15" key="1">
    <citation type="journal article" date="2020" name="PLoS Negl. Trop. Dis.">
        <title>High-quality nuclear genome for Sarcoptes scabiei-A critical resource for a neglected parasite.</title>
        <authorList>
            <person name="Korhonen P.K."/>
            <person name="Gasser R.B."/>
            <person name="Ma G."/>
            <person name="Wang T."/>
            <person name="Stroehlein A.J."/>
            <person name="Young N.D."/>
            <person name="Ang C.S."/>
            <person name="Fernando D.D."/>
            <person name="Lu H.C."/>
            <person name="Taylor S."/>
            <person name="Reynolds S.L."/>
            <person name="Mofiz E."/>
            <person name="Najaraj S.H."/>
            <person name="Gowda H."/>
            <person name="Madugundu A."/>
            <person name="Renuse S."/>
            <person name="Holt D."/>
            <person name="Pandey A."/>
            <person name="Papenfuss A.T."/>
            <person name="Fischer K."/>
        </authorList>
    </citation>
    <scope>NUCLEOTIDE SEQUENCE [LARGE SCALE GENOMIC DNA]</scope>
</reference>
<dbReference type="GO" id="GO:0005694">
    <property type="term" value="C:chromosome"/>
    <property type="evidence" value="ECO:0007669"/>
    <property type="project" value="TreeGrafter"/>
</dbReference>
<keyword evidence="4 13" id="KW-0347">Helicase</keyword>
<dbReference type="AlphaFoldDB" id="A0A834R8V9"/>
<dbReference type="Pfam" id="PF00271">
    <property type="entry name" value="Helicase_C"/>
    <property type="match status" value="1"/>
</dbReference>
<dbReference type="SMART" id="SM00490">
    <property type="entry name" value="HELICc"/>
    <property type="match status" value="1"/>
</dbReference>
<sequence>MSNKRESTSIQNDQQLIDFEKVMQKIRQSIEEDYWKEIKKDKRYHYSLKYRRQIIAEKAEQNRSRNLNISNDDKPSEKSDQAKSNVDFDDEDFYFDEFKNQIIDIIGTLDKRSKVPEEQSIYNIEKETNSFDQRKRAIHSTDEDQDQSSMPPMKKPRKFFKNIENRLENSDEIPVKKFNDESKLIESKIYQFEDDEDESSHKVVVTKLNPPSTRDENETKQSQKIPSKQSPSDEPSRVKKPKHSRQNYRRLQMRKKFLRNYNTQLKRRRLKARKAFDRKKGRFEEKCYRCGSSDHTEDECDNIPSLNVIEIDDVKTSKASDDEKESFDEFDSSDLFFENMNDPTIDRLIEESLKLFVIEKILPEQETIVRRILCGQSTMLVAPTGFGKSLCYQIAAYCLWKHRKRITIVVSPLISLMYDQIKHFPKQFKAVCFNSSQDESTNLDAINQIHKNLAQVLFCSPECLVNGSNSINFQSLRSKIGFVCIDEAHCLVEWSINFRASYLLLFKTLRFKLSIKTILCLTATATDSTIRTICKMMNLHSDADCVGQTEIPSNLVLSVSKTESKLEDLVQLLRQKPYVDFKSIIIYCTKREETEKVAAYVRTIMQYDQSYKQFKSFIEPFHAGLTKERRQMIQNQFMKGHLRIISATIAFGMGIDKKDIRGIIHYSMPKSFENYVQEVGRAGRDGEQSFCHTFLDYEGTDLLTLQKFIYSNSVDVPDLRKLIRKVYKRCHCKILAENPDDFVCFSHPVSLPIFETEIETDIKSEVIHTILMALEEIPEFPIKVGIPYNSICRVVNFGTENDIRKLIESELFLKVGFVLSKMSKMPTKISDFQFSLTDVARNLHKNPKEIRDRLKYLGITHRNNIGIKFSNYSFYLESQGFMDDEQIETIVAEIHRKIQEFEKREITKIRYLYAKFGEFKIANVKMIADELSYVNELSQKFHKFFSQYFQRFNENNVKQMDWNLIDFSRENLFNHLPRAMKKIKDEQCLLAIKKLIDDSIEVHHKEGLNTPRKLARILQGISSPKFPSQFWRRAYTVWNRVSDIDFNDCLKLCEEAIHKYIQPVIETREKDLRSNDKEEEEKEIQLRSDDKEGEEKEIQLRSDDKEGEEKEIQLRSEQQSQKEYDPKNSESDKAESMKPENVEEDQKEKKDCEEDRETEAEQSMDYDFDFGFNLFFSDDDDF</sequence>
<dbReference type="GO" id="GO:0016787">
    <property type="term" value="F:hydrolase activity"/>
    <property type="evidence" value="ECO:0007669"/>
    <property type="project" value="UniProtKB-KW"/>
</dbReference>
<feature type="compositionally biased region" description="Acidic residues" evidence="9">
    <location>
        <begin position="1154"/>
        <end position="1168"/>
    </location>
</feature>
<reference evidence="13" key="2">
    <citation type="submission" date="2020-01" db="EMBL/GenBank/DDBJ databases">
        <authorList>
            <person name="Korhonen P.K.K."/>
            <person name="Guangxu M.G."/>
            <person name="Wang T.W."/>
            <person name="Stroehlein A.J.S."/>
            <person name="Young N.D."/>
            <person name="Ang C.-S.A."/>
            <person name="Fernando D.W.F."/>
            <person name="Lu H.L."/>
            <person name="Taylor S.T."/>
            <person name="Ehtesham M.E.M."/>
            <person name="Najaraj S.H.N."/>
            <person name="Harsha G.H.G."/>
            <person name="Madugundu A.M."/>
            <person name="Renuse S.R."/>
            <person name="Holt D.H."/>
            <person name="Pandey A.P."/>
            <person name="Papenfuss A.P."/>
            <person name="Gasser R.B.G."/>
            <person name="Fischer K.F."/>
        </authorList>
    </citation>
    <scope>NUCLEOTIDE SEQUENCE</scope>
    <source>
        <strain evidence="13">SSS_KF_BRIS2020</strain>
    </source>
</reference>
<keyword evidence="3" id="KW-0378">Hydrolase</keyword>
<comment type="catalytic activity">
    <reaction evidence="6">
        <text>Couples ATP hydrolysis with the unwinding of duplex DNA by translocating in the 3'-5' direction.</text>
        <dbReference type="EC" id="5.6.2.4"/>
    </reaction>
</comment>
<keyword evidence="8" id="KW-0479">Metal-binding</keyword>
<evidence type="ECO:0000313" key="13">
    <source>
        <dbReference type="EMBL" id="KAF7492078.1"/>
    </source>
</evidence>
<dbReference type="Gene3D" id="3.40.50.300">
    <property type="entry name" value="P-loop containing nucleotide triphosphate hydrolases"/>
    <property type="match status" value="2"/>
</dbReference>
<feature type="domain" description="Helicase C-terminal" evidence="12">
    <location>
        <begin position="565"/>
        <end position="727"/>
    </location>
</feature>
<dbReference type="PROSITE" id="PS51194">
    <property type="entry name" value="HELICASE_CTER"/>
    <property type="match status" value="1"/>
</dbReference>
<dbReference type="Pfam" id="PF00270">
    <property type="entry name" value="DEAD"/>
    <property type="match status" value="1"/>
</dbReference>
<comment type="similarity">
    <text evidence="1">Belongs to the helicase family. RecQ subfamily.</text>
</comment>
<dbReference type="EMBL" id="WVUK01000057">
    <property type="protein sequence ID" value="KAF7492078.1"/>
    <property type="molecule type" value="Genomic_DNA"/>
</dbReference>
<evidence type="ECO:0000256" key="7">
    <source>
        <dbReference type="ARBA" id="ARBA00034808"/>
    </source>
</evidence>
<dbReference type="GO" id="GO:0005634">
    <property type="term" value="C:nucleus"/>
    <property type="evidence" value="ECO:0007669"/>
    <property type="project" value="TreeGrafter"/>
</dbReference>
<feature type="region of interest" description="Disordered" evidence="9">
    <location>
        <begin position="121"/>
        <end position="157"/>
    </location>
</feature>
<dbReference type="InterPro" id="IPR004589">
    <property type="entry name" value="DNA_helicase_ATP-dep_RecQ"/>
</dbReference>
<feature type="domain" description="CCHC-type" evidence="10">
    <location>
        <begin position="286"/>
        <end position="300"/>
    </location>
</feature>
<name>A0A834R8V9_SARSC</name>
<dbReference type="EC" id="5.6.2.4" evidence="7"/>
<feature type="region of interest" description="Disordered" evidence="9">
    <location>
        <begin position="199"/>
        <end position="248"/>
    </location>
</feature>
<organism evidence="13">
    <name type="scientific">Sarcoptes scabiei</name>
    <name type="common">Itch mite</name>
    <name type="synonym">Acarus scabiei</name>
    <dbReference type="NCBI Taxonomy" id="52283"/>
    <lineage>
        <taxon>Eukaryota</taxon>
        <taxon>Metazoa</taxon>
        <taxon>Ecdysozoa</taxon>
        <taxon>Arthropoda</taxon>
        <taxon>Chelicerata</taxon>
        <taxon>Arachnida</taxon>
        <taxon>Acari</taxon>
        <taxon>Acariformes</taxon>
        <taxon>Sarcoptiformes</taxon>
        <taxon>Astigmata</taxon>
        <taxon>Psoroptidia</taxon>
        <taxon>Sarcoptoidea</taxon>
        <taxon>Sarcoptidae</taxon>
        <taxon>Sarcoptinae</taxon>
        <taxon>Sarcoptes</taxon>
    </lineage>
</organism>
<gene>
    <name evidence="13" type="ORF">SSS_7508</name>
</gene>
<keyword evidence="8" id="KW-0863">Zinc-finger</keyword>
<accession>A0A834R8V9</accession>
<dbReference type="OrthoDB" id="18781at2759"/>
<evidence type="ECO:0000256" key="3">
    <source>
        <dbReference type="ARBA" id="ARBA00022801"/>
    </source>
</evidence>
<feature type="compositionally biased region" description="Basic and acidic residues" evidence="9">
    <location>
        <begin position="124"/>
        <end position="142"/>
    </location>
</feature>
<evidence type="ECO:0000256" key="2">
    <source>
        <dbReference type="ARBA" id="ARBA00022741"/>
    </source>
</evidence>
<keyword evidence="8" id="KW-0862">Zinc</keyword>
<keyword evidence="5" id="KW-0067">ATP-binding</keyword>
<dbReference type="PANTHER" id="PTHR13710:SF108">
    <property type="entry name" value="ATP-DEPENDENT DNA HELICASE Q4"/>
    <property type="match status" value="1"/>
</dbReference>
<dbReference type="GO" id="GO:0000724">
    <property type="term" value="P:double-strand break repair via homologous recombination"/>
    <property type="evidence" value="ECO:0007669"/>
    <property type="project" value="TreeGrafter"/>
</dbReference>
<dbReference type="InterPro" id="IPR011545">
    <property type="entry name" value="DEAD/DEAH_box_helicase_dom"/>
</dbReference>
<evidence type="ECO:0000256" key="9">
    <source>
        <dbReference type="SAM" id="MobiDB-lite"/>
    </source>
</evidence>
<dbReference type="SMART" id="SM00487">
    <property type="entry name" value="DEXDc"/>
    <property type="match status" value="1"/>
</dbReference>
<dbReference type="InterPro" id="IPR027417">
    <property type="entry name" value="P-loop_NTPase"/>
</dbReference>
<feature type="region of interest" description="Disordered" evidence="9">
    <location>
        <begin position="62"/>
        <end position="85"/>
    </location>
</feature>
<evidence type="ECO:0000259" key="12">
    <source>
        <dbReference type="PROSITE" id="PS51194"/>
    </source>
</evidence>
<dbReference type="PROSITE" id="PS51192">
    <property type="entry name" value="HELICASE_ATP_BIND_1"/>
    <property type="match status" value="1"/>
</dbReference>
<evidence type="ECO:0000256" key="6">
    <source>
        <dbReference type="ARBA" id="ARBA00034617"/>
    </source>
</evidence>
<dbReference type="InterPro" id="IPR001650">
    <property type="entry name" value="Helicase_C-like"/>
</dbReference>
<evidence type="ECO:0000256" key="5">
    <source>
        <dbReference type="ARBA" id="ARBA00022840"/>
    </source>
</evidence>
<feature type="compositionally biased region" description="Low complexity" evidence="9">
    <location>
        <begin position="222"/>
        <end position="232"/>
    </location>
</feature>
<dbReference type="GO" id="GO:0008270">
    <property type="term" value="F:zinc ion binding"/>
    <property type="evidence" value="ECO:0007669"/>
    <property type="project" value="UniProtKB-KW"/>
</dbReference>
<keyword evidence="15" id="KW-1185">Reference proteome</keyword>
<feature type="region of interest" description="Disordered" evidence="9">
    <location>
        <begin position="1071"/>
        <end position="1169"/>
    </location>
</feature>
<dbReference type="PANTHER" id="PTHR13710">
    <property type="entry name" value="DNA HELICASE RECQ FAMILY MEMBER"/>
    <property type="match status" value="1"/>
</dbReference>
<dbReference type="Proteomes" id="UP000070412">
    <property type="component" value="Unassembled WGS sequence"/>
</dbReference>
<evidence type="ECO:0000256" key="4">
    <source>
        <dbReference type="ARBA" id="ARBA00022806"/>
    </source>
</evidence>
<keyword evidence="2" id="KW-0547">Nucleotide-binding</keyword>
<evidence type="ECO:0000259" key="10">
    <source>
        <dbReference type="PROSITE" id="PS50158"/>
    </source>
</evidence>
<dbReference type="GO" id="GO:0005737">
    <property type="term" value="C:cytoplasm"/>
    <property type="evidence" value="ECO:0007669"/>
    <property type="project" value="TreeGrafter"/>
</dbReference>
<dbReference type="PROSITE" id="PS50158">
    <property type="entry name" value="ZF_CCHC"/>
    <property type="match status" value="1"/>
</dbReference>
<evidence type="ECO:0000256" key="8">
    <source>
        <dbReference type="PROSITE-ProRule" id="PRU00047"/>
    </source>
</evidence>
<dbReference type="GO" id="GO:0005524">
    <property type="term" value="F:ATP binding"/>
    <property type="evidence" value="ECO:0007669"/>
    <property type="project" value="UniProtKB-KW"/>
</dbReference>
<dbReference type="EnsemblMetazoa" id="SSS_7508s_mrna">
    <property type="protein sequence ID" value="KAF7492078.1"/>
    <property type="gene ID" value="SSS_7508"/>
</dbReference>
<evidence type="ECO:0000256" key="1">
    <source>
        <dbReference type="ARBA" id="ARBA00005446"/>
    </source>
</evidence>